<dbReference type="OrthoDB" id="9795813at2"/>
<keyword evidence="1" id="KW-1133">Transmembrane helix</keyword>
<feature type="transmembrane region" description="Helical" evidence="1">
    <location>
        <begin position="77"/>
        <end position="102"/>
    </location>
</feature>
<dbReference type="InterPro" id="IPR012651">
    <property type="entry name" value="Thia_Transptr_ThiT"/>
</dbReference>
<dbReference type="AlphaFoldDB" id="A0A4R3K8M8"/>
<accession>A0A4R3K8M8</accession>
<feature type="transmembrane region" description="Helical" evidence="1">
    <location>
        <begin position="172"/>
        <end position="196"/>
    </location>
</feature>
<name>A0A4R3K8M8_9FIRM</name>
<feature type="transmembrane region" description="Helical" evidence="1">
    <location>
        <begin position="12"/>
        <end position="35"/>
    </location>
</feature>
<keyword evidence="3" id="KW-1185">Reference proteome</keyword>
<dbReference type="GO" id="GO:0005886">
    <property type="term" value="C:plasma membrane"/>
    <property type="evidence" value="ECO:0007669"/>
    <property type="project" value="InterPro"/>
</dbReference>
<dbReference type="Gene3D" id="1.10.1760.20">
    <property type="match status" value="1"/>
</dbReference>
<feature type="transmembrane region" description="Helical" evidence="1">
    <location>
        <begin position="47"/>
        <end position="65"/>
    </location>
</feature>
<evidence type="ECO:0000313" key="2">
    <source>
        <dbReference type="EMBL" id="TCS79239.1"/>
    </source>
</evidence>
<keyword evidence="1" id="KW-0472">Membrane</keyword>
<comment type="caution">
    <text evidence="2">The sequence shown here is derived from an EMBL/GenBank/DDBJ whole genome shotgun (WGS) entry which is preliminary data.</text>
</comment>
<keyword evidence="1" id="KW-0812">Transmembrane</keyword>
<proteinExistence type="predicted"/>
<protein>
    <submittedName>
        <fullName evidence="2">Thiamine transporter</fullName>
    </submittedName>
</protein>
<reference evidence="2 3" key="1">
    <citation type="submission" date="2019-03" db="EMBL/GenBank/DDBJ databases">
        <title>Genomic Encyclopedia of Type Strains, Phase IV (KMG-IV): sequencing the most valuable type-strain genomes for metagenomic binning, comparative biology and taxonomic classification.</title>
        <authorList>
            <person name="Goeker M."/>
        </authorList>
    </citation>
    <scope>NUCLEOTIDE SEQUENCE [LARGE SCALE GENOMIC DNA]</scope>
    <source>
        <strain evidence="2 3">DSM 20467</strain>
    </source>
</reference>
<gene>
    <name evidence="2" type="ORF">EDC37_1074</name>
</gene>
<dbReference type="EMBL" id="SMAA01000007">
    <property type="protein sequence ID" value="TCS79239.1"/>
    <property type="molecule type" value="Genomic_DNA"/>
</dbReference>
<organism evidence="2 3">
    <name type="scientific">Pectinatus cerevisiiphilus</name>
    <dbReference type="NCBI Taxonomy" id="86956"/>
    <lineage>
        <taxon>Bacteria</taxon>
        <taxon>Bacillati</taxon>
        <taxon>Bacillota</taxon>
        <taxon>Negativicutes</taxon>
        <taxon>Selenomonadales</taxon>
        <taxon>Selenomonadaceae</taxon>
        <taxon>Pectinatus</taxon>
    </lineage>
</organism>
<dbReference type="NCBIfam" id="TIGR02357">
    <property type="entry name" value="ECF_ThiT_YuaJ"/>
    <property type="match status" value="1"/>
</dbReference>
<evidence type="ECO:0000256" key="1">
    <source>
        <dbReference type="SAM" id="Phobius"/>
    </source>
</evidence>
<feature type="transmembrane region" description="Helical" evidence="1">
    <location>
        <begin position="137"/>
        <end position="160"/>
    </location>
</feature>
<dbReference type="GO" id="GO:0015234">
    <property type="term" value="F:thiamine transmembrane transporter activity"/>
    <property type="evidence" value="ECO:0007669"/>
    <property type="project" value="InterPro"/>
</dbReference>
<dbReference type="Pfam" id="PF09515">
    <property type="entry name" value="Thia_YuaJ"/>
    <property type="match status" value="1"/>
</dbReference>
<sequence>MEQTFYAKILSILAQPTSIFMLVGLFILIAVFLYLKKIKLTTKMLTHIGLLLALTVILNMIRIYHMPQGGSVTLGGMVPLLLIAYCYGPAVGFLAGFIYGLINLLQDPFILHPVQVLFDYPLPYMAIGLAGFFRKRFLLGAVVGIAGRFVCHFISGAVFFGSYAPEGVSPYWYSFLFNASYLVPDLIICLLILRILPIKTLIRQMGSNRPL</sequence>
<dbReference type="Proteomes" id="UP000295188">
    <property type="component" value="Unassembled WGS sequence"/>
</dbReference>
<evidence type="ECO:0000313" key="3">
    <source>
        <dbReference type="Proteomes" id="UP000295188"/>
    </source>
</evidence>
<dbReference type="RefSeq" id="WP_132548894.1">
    <property type="nucleotide sequence ID" value="NZ_SMAA01000007.1"/>
</dbReference>